<evidence type="ECO:0000259" key="2">
    <source>
        <dbReference type="Pfam" id="PF20434"/>
    </source>
</evidence>
<protein>
    <submittedName>
        <fullName evidence="3">Acetyl esterase/lipase</fullName>
    </submittedName>
</protein>
<proteinExistence type="predicted"/>
<dbReference type="Gene3D" id="3.40.50.1820">
    <property type="entry name" value="alpha/beta hydrolase"/>
    <property type="match status" value="1"/>
</dbReference>
<dbReference type="RefSeq" id="WP_191272954.1">
    <property type="nucleotide sequence ID" value="NZ_BMXJ01000006.1"/>
</dbReference>
<name>A0ABR9HDD8_9ACTN</name>
<dbReference type="SUPFAM" id="SSF53474">
    <property type="entry name" value="alpha/beta-Hydrolases"/>
    <property type="match status" value="1"/>
</dbReference>
<comment type="caution">
    <text evidence="3">The sequence shown here is derived from an EMBL/GenBank/DDBJ whole genome shotgun (WGS) entry which is preliminary data.</text>
</comment>
<accession>A0ABR9HDD8</accession>
<dbReference type="Proteomes" id="UP000598217">
    <property type="component" value="Unassembled WGS sequence"/>
</dbReference>
<dbReference type="Pfam" id="PF20434">
    <property type="entry name" value="BD-FAE"/>
    <property type="match status" value="1"/>
</dbReference>
<gene>
    <name evidence="3" type="ORF">H4W79_001272</name>
</gene>
<evidence type="ECO:0000313" key="3">
    <source>
        <dbReference type="EMBL" id="MBE1457058.1"/>
    </source>
</evidence>
<keyword evidence="1" id="KW-0378">Hydrolase</keyword>
<dbReference type="InterPro" id="IPR050300">
    <property type="entry name" value="GDXG_lipolytic_enzyme"/>
</dbReference>
<sequence>MATAYGEHPSQIVHRWAPQGTGAPAPAPVAVLLHGGWWRDLHDARLMDPLARDLSAAGWAVWNVEYRRTGADGGGWPQTRDDVARALDLLAATAAGDERLDTSRVVSVGHSAGGHLALLTAADSPVTSVVPLAPITDLRRCAEAGLGEGAVGPFLGPDPSPELYAESSPLHRLPFGVPQLLVHGADDQRVPVGHSRGYASAARAAGDPVQYLEVPGTDHFAVIDPARAAWRAVRETLATGWG</sequence>
<dbReference type="PANTHER" id="PTHR48081">
    <property type="entry name" value="AB HYDROLASE SUPERFAMILY PROTEIN C4A8.06C"/>
    <property type="match status" value="1"/>
</dbReference>
<keyword evidence="4" id="KW-1185">Reference proteome</keyword>
<dbReference type="PANTHER" id="PTHR48081:SF33">
    <property type="entry name" value="KYNURENINE FORMAMIDASE"/>
    <property type="match status" value="1"/>
</dbReference>
<reference evidence="3 4" key="1">
    <citation type="submission" date="2020-10" db="EMBL/GenBank/DDBJ databases">
        <title>Sequencing the genomes of 1000 actinobacteria strains.</title>
        <authorList>
            <person name="Klenk H.-P."/>
        </authorList>
    </citation>
    <scope>NUCLEOTIDE SEQUENCE [LARGE SCALE GENOMIC DNA]</scope>
    <source>
        <strain evidence="3 4">DSM 45157</strain>
    </source>
</reference>
<organism evidence="3 4">
    <name type="scientific">Nocardiopsis terrae</name>
    <dbReference type="NCBI Taxonomy" id="372655"/>
    <lineage>
        <taxon>Bacteria</taxon>
        <taxon>Bacillati</taxon>
        <taxon>Actinomycetota</taxon>
        <taxon>Actinomycetes</taxon>
        <taxon>Streptosporangiales</taxon>
        <taxon>Nocardiopsidaceae</taxon>
        <taxon>Nocardiopsis</taxon>
    </lineage>
</organism>
<feature type="domain" description="BD-FAE-like" evidence="2">
    <location>
        <begin position="25"/>
        <end position="196"/>
    </location>
</feature>
<dbReference type="InterPro" id="IPR049492">
    <property type="entry name" value="BD-FAE-like_dom"/>
</dbReference>
<dbReference type="InterPro" id="IPR029058">
    <property type="entry name" value="AB_hydrolase_fold"/>
</dbReference>
<dbReference type="EMBL" id="JADBDY010000001">
    <property type="protein sequence ID" value="MBE1457058.1"/>
    <property type="molecule type" value="Genomic_DNA"/>
</dbReference>
<evidence type="ECO:0000313" key="4">
    <source>
        <dbReference type="Proteomes" id="UP000598217"/>
    </source>
</evidence>
<evidence type="ECO:0000256" key="1">
    <source>
        <dbReference type="ARBA" id="ARBA00022801"/>
    </source>
</evidence>